<dbReference type="Proteomes" id="UP000058613">
    <property type="component" value="Chromosome"/>
</dbReference>
<gene>
    <name evidence="1" type="ORF">Pyrde_0007</name>
</gene>
<dbReference type="AlphaFoldDB" id="A0A0N7JCQ6"/>
<dbReference type="Gene3D" id="1.10.10.10">
    <property type="entry name" value="Winged helix-like DNA-binding domain superfamily/Winged helix DNA-binding domain"/>
    <property type="match status" value="1"/>
</dbReference>
<evidence type="ECO:0000313" key="1">
    <source>
        <dbReference type="EMBL" id="ALL00057.1"/>
    </source>
</evidence>
<evidence type="ECO:0000313" key="2">
    <source>
        <dbReference type="Proteomes" id="UP000058613"/>
    </source>
</evidence>
<proteinExistence type="predicted"/>
<dbReference type="InterPro" id="IPR036390">
    <property type="entry name" value="WH_DNA-bd_sf"/>
</dbReference>
<dbReference type="STRING" id="1273541.Pyrde_0007"/>
<dbReference type="RefSeq" id="WP_055407140.1">
    <property type="nucleotide sequence ID" value="NZ_CP013011.1"/>
</dbReference>
<dbReference type="GeneID" id="26098326"/>
<accession>A0A0N7JCQ6</accession>
<organism evidence="1 2">
    <name type="scientific">Pyrodictium delaneyi</name>
    <dbReference type="NCBI Taxonomy" id="1273541"/>
    <lineage>
        <taxon>Archaea</taxon>
        <taxon>Thermoproteota</taxon>
        <taxon>Thermoprotei</taxon>
        <taxon>Desulfurococcales</taxon>
        <taxon>Pyrodictiaceae</taxon>
        <taxon>Pyrodictium</taxon>
    </lineage>
</organism>
<reference evidence="1 2" key="1">
    <citation type="submission" date="2015-10" db="EMBL/GenBank/DDBJ databases">
        <title>Complete genome sequence of hyperthermophilic archaeon Pyrodictium delaneyi Su06.</title>
        <authorList>
            <person name="Jung J.-H."/>
            <person name="Lin J."/>
            <person name="Holden J.F."/>
            <person name="Park C.-S."/>
        </authorList>
    </citation>
    <scope>NUCLEOTIDE SEQUENCE [LARGE SCALE GENOMIC DNA]</scope>
    <source>
        <strain evidence="1 2">Su06</strain>
    </source>
</reference>
<protein>
    <submittedName>
        <fullName evidence="1">HTH domain protein</fullName>
    </submittedName>
</protein>
<dbReference type="KEGG" id="pdl:Pyrde_0007"/>
<dbReference type="InterPro" id="IPR036388">
    <property type="entry name" value="WH-like_DNA-bd_sf"/>
</dbReference>
<dbReference type="EMBL" id="CP013011">
    <property type="protein sequence ID" value="ALL00057.1"/>
    <property type="molecule type" value="Genomic_DNA"/>
</dbReference>
<name>A0A0N7JCQ6_9CREN</name>
<sequence length="81" mass="9295">MSIEKRSLKGQIRLILKMMQILAEKELNFKQIAEELAVQERTVSKYAELLYDLGFADIEIRGPNKIVKLTEKGRCIVKCLG</sequence>
<dbReference type="SUPFAM" id="SSF46785">
    <property type="entry name" value="Winged helix' DNA-binding domain"/>
    <property type="match status" value="1"/>
</dbReference>